<organism evidence="1 2">
    <name type="scientific">Gossypium barbadense</name>
    <name type="common">Sea Island cotton</name>
    <name type="synonym">Hibiscus barbadensis</name>
    <dbReference type="NCBI Taxonomy" id="3634"/>
    <lineage>
        <taxon>Eukaryota</taxon>
        <taxon>Viridiplantae</taxon>
        <taxon>Streptophyta</taxon>
        <taxon>Embryophyta</taxon>
        <taxon>Tracheophyta</taxon>
        <taxon>Spermatophyta</taxon>
        <taxon>Magnoliopsida</taxon>
        <taxon>eudicotyledons</taxon>
        <taxon>Gunneridae</taxon>
        <taxon>Pentapetalae</taxon>
        <taxon>rosids</taxon>
        <taxon>malvids</taxon>
        <taxon>Malvales</taxon>
        <taxon>Malvaceae</taxon>
        <taxon>Malvoideae</taxon>
        <taxon>Gossypium</taxon>
    </lineage>
</organism>
<dbReference type="OrthoDB" id="1938246at2759"/>
<sequence length="101" mass="11294">MHLVRWETVTLPKAEWGIDTPAKPKNQSLLVKLGWQFIHEKDNLWAKTLVANPFKWGIFSLSTANALALDSPPINSNNVARCQPIFLDVVAQPMPNGVLYA</sequence>
<dbReference type="AlphaFoldDB" id="A0A2P5WGU8"/>
<reference evidence="1 2" key="1">
    <citation type="submission" date="2015-01" db="EMBL/GenBank/DDBJ databases">
        <title>Genome of allotetraploid Gossypium barbadense reveals genomic plasticity and fiber elongation in cotton evolution.</title>
        <authorList>
            <person name="Chen X."/>
            <person name="Liu X."/>
            <person name="Zhao B."/>
            <person name="Zheng H."/>
            <person name="Hu Y."/>
            <person name="Lu G."/>
            <person name="Yang C."/>
            <person name="Chen J."/>
            <person name="Shan C."/>
            <person name="Zhang L."/>
            <person name="Zhou Y."/>
            <person name="Wang L."/>
            <person name="Guo W."/>
            <person name="Bai Y."/>
            <person name="Ruan J."/>
            <person name="Shangguan X."/>
            <person name="Mao Y."/>
            <person name="Jiang J."/>
            <person name="Zhu Y."/>
            <person name="Lei J."/>
            <person name="Kang H."/>
            <person name="Chen S."/>
            <person name="He X."/>
            <person name="Wang R."/>
            <person name="Wang Y."/>
            <person name="Chen J."/>
            <person name="Wang L."/>
            <person name="Yu S."/>
            <person name="Wang B."/>
            <person name="Wei J."/>
            <person name="Song S."/>
            <person name="Lu X."/>
            <person name="Gao Z."/>
            <person name="Gu W."/>
            <person name="Deng X."/>
            <person name="Ma D."/>
            <person name="Wang S."/>
            <person name="Liang W."/>
            <person name="Fang L."/>
            <person name="Cai C."/>
            <person name="Zhu X."/>
            <person name="Zhou B."/>
            <person name="Zhang Y."/>
            <person name="Chen Z."/>
            <person name="Xu S."/>
            <person name="Zhu R."/>
            <person name="Wang S."/>
            <person name="Zhang T."/>
            <person name="Zhao G."/>
        </authorList>
    </citation>
    <scope>NUCLEOTIDE SEQUENCE [LARGE SCALE GENOMIC DNA]</scope>
    <source>
        <strain evidence="2">cv. Xinhai21</strain>
        <tissue evidence="1">Leaf</tissue>
    </source>
</reference>
<accession>A0A2P5WGU8</accession>
<proteinExistence type="predicted"/>
<dbReference type="Proteomes" id="UP000239757">
    <property type="component" value="Unassembled WGS sequence"/>
</dbReference>
<name>A0A2P5WGU8_GOSBA</name>
<dbReference type="EMBL" id="KZ667662">
    <property type="protein sequence ID" value="PPR90310.1"/>
    <property type="molecule type" value="Genomic_DNA"/>
</dbReference>
<evidence type="ECO:0000313" key="1">
    <source>
        <dbReference type="EMBL" id="PPR90310.1"/>
    </source>
</evidence>
<evidence type="ECO:0000313" key="2">
    <source>
        <dbReference type="Proteomes" id="UP000239757"/>
    </source>
</evidence>
<protein>
    <submittedName>
        <fullName evidence="1">Uncharacterized protein</fullName>
    </submittedName>
</protein>
<gene>
    <name evidence="1" type="ORF">GOBAR_AA30377</name>
</gene>